<protein>
    <submittedName>
        <fullName evidence="3">Tctex1 domain-containing protein 1</fullName>
    </submittedName>
    <submittedName>
        <fullName evidence="5">Uncharacterized protein LOC100498184 isoform X1</fullName>
    </submittedName>
</protein>
<accession>A0A803JZC4</accession>
<dbReference type="Proteomes" id="UP000008143">
    <property type="component" value="Chromosome 4"/>
</dbReference>
<reference evidence="3" key="1">
    <citation type="journal article" date="2010" name="Science">
        <title>The genome of the Western clawed frog Xenopus tropicalis.</title>
        <authorList>
            <person name="Hellsten U."/>
            <person name="Harland R.M."/>
            <person name="Gilchrist M.J."/>
            <person name="Hendrix D."/>
            <person name="Jurka J."/>
            <person name="Kapitonov V."/>
            <person name="Ovcharenko I."/>
            <person name="Putnam N.H."/>
            <person name="Shu S."/>
            <person name="Taher L."/>
            <person name="Blitz I.L."/>
            <person name="Blumberg B."/>
            <person name="Dichmann D.S."/>
            <person name="Dubchak I."/>
            <person name="Amaya E."/>
            <person name="Detter J.C."/>
            <person name="Fletcher R."/>
            <person name="Gerhard D.S."/>
            <person name="Goodstein D."/>
            <person name="Graves T."/>
            <person name="Grigoriev I.V."/>
            <person name="Grimwood J."/>
            <person name="Kawashima T."/>
            <person name="Lindquist E."/>
            <person name="Lucas S.M."/>
            <person name="Mead P.E."/>
            <person name="Mitros T."/>
            <person name="Ogino H."/>
            <person name="Ohta Y."/>
            <person name="Poliakov A.V."/>
            <person name="Pollet N."/>
            <person name="Robert J."/>
            <person name="Salamov A."/>
            <person name="Sater A.K."/>
            <person name="Schmutz J."/>
            <person name="Terry A."/>
            <person name="Vize P.D."/>
            <person name="Warren W.C."/>
            <person name="Wells D."/>
            <person name="Wills A."/>
            <person name="Wilson R.K."/>
            <person name="Zimmerman L.B."/>
            <person name="Zorn A.M."/>
            <person name="Grainger R."/>
            <person name="Grammer T."/>
            <person name="Khokha M.K."/>
            <person name="Richardson P.M."/>
            <person name="Rokhsar D.S."/>
        </authorList>
    </citation>
    <scope>NUCLEOTIDE SEQUENCE [LARGE SCALE GENOMIC DNA]</scope>
    <source>
        <strain evidence="3">Nigerian</strain>
    </source>
</reference>
<keyword evidence="4" id="KW-1185">Reference proteome</keyword>
<reference evidence="3" key="2">
    <citation type="submission" date="2021-03" db="UniProtKB">
        <authorList>
            <consortium name="Ensembl"/>
        </authorList>
    </citation>
    <scope>IDENTIFICATION</scope>
</reference>
<dbReference type="OrthoDB" id="10260741at2759"/>
<dbReference type="GeneID" id="100498184"/>
<dbReference type="PANTHER" id="PTHR21255:SF61">
    <property type="entry name" value="TCTEX1 DOMAIN CONTAINING 1"/>
    <property type="match status" value="1"/>
</dbReference>
<evidence type="ECO:0000313" key="6">
    <source>
        <dbReference type="Xenbase" id="XB-GENE-29084075"/>
    </source>
</evidence>
<dbReference type="GO" id="GO:0045505">
    <property type="term" value="F:dynein intermediate chain binding"/>
    <property type="evidence" value="ECO:0000318"/>
    <property type="project" value="GO_Central"/>
</dbReference>
<dbReference type="Gene3D" id="3.30.1140.40">
    <property type="entry name" value="Tctex-1"/>
    <property type="match status" value="1"/>
</dbReference>
<dbReference type="CDD" id="cd21451">
    <property type="entry name" value="DLC-like_TCTEX1D"/>
    <property type="match status" value="1"/>
</dbReference>
<dbReference type="Pfam" id="PF03645">
    <property type="entry name" value="Tctex-1"/>
    <property type="match status" value="1"/>
</dbReference>
<dbReference type="GO" id="GO:0007018">
    <property type="term" value="P:microtubule-based movement"/>
    <property type="evidence" value="ECO:0000318"/>
    <property type="project" value="GO_Central"/>
</dbReference>
<dbReference type="GO" id="GO:0005737">
    <property type="term" value="C:cytoplasm"/>
    <property type="evidence" value="ECO:0000318"/>
    <property type="project" value="GO_Central"/>
</dbReference>
<organism evidence="3">
    <name type="scientific">Xenopus tropicalis</name>
    <name type="common">Western clawed frog</name>
    <name type="synonym">Silurana tropicalis</name>
    <dbReference type="NCBI Taxonomy" id="8364"/>
    <lineage>
        <taxon>Eukaryota</taxon>
        <taxon>Metazoa</taxon>
        <taxon>Chordata</taxon>
        <taxon>Craniata</taxon>
        <taxon>Vertebrata</taxon>
        <taxon>Euteleostomi</taxon>
        <taxon>Amphibia</taxon>
        <taxon>Batrachia</taxon>
        <taxon>Anura</taxon>
        <taxon>Pipoidea</taxon>
        <taxon>Pipidae</taxon>
        <taxon>Xenopodinae</taxon>
        <taxon>Xenopus</taxon>
        <taxon>Silurana</taxon>
    </lineage>
</organism>
<reference evidence="5" key="3">
    <citation type="submission" date="2025-04" db="UniProtKB">
        <authorList>
            <consortium name="RefSeq"/>
        </authorList>
    </citation>
    <scope>IDENTIFICATION</scope>
    <source>
        <strain evidence="5">Nigerian</strain>
        <tissue evidence="5">Liver and blood</tissue>
    </source>
</reference>
<evidence type="ECO:0000313" key="3">
    <source>
        <dbReference type="Ensembl" id="ENSXETP00000113389"/>
    </source>
</evidence>
<name>A0A803JZC4_XENTR</name>
<dbReference type="PANTHER" id="PTHR21255">
    <property type="entry name" value="T-COMPLEX-ASSOCIATED-TESTIS-EXPRESSED 1/ DYNEIN LIGHT CHAIN"/>
    <property type="match status" value="1"/>
</dbReference>
<dbReference type="GO" id="GO:0005868">
    <property type="term" value="C:cytoplasmic dynein complex"/>
    <property type="evidence" value="ECO:0000318"/>
    <property type="project" value="GO_Central"/>
</dbReference>
<proteinExistence type="inferred from homology"/>
<dbReference type="Bgee" id="ENSXETG00000036499">
    <property type="expression patterns" value="Expressed in 2-cell stage embryo and 10 other cell types or tissues"/>
</dbReference>
<evidence type="ECO:0000256" key="2">
    <source>
        <dbReference type="SAM" id="MobiDB-lite"/>
    </source>
</evidence>
<dbReference type="InterPro" id="IPR038586">
    <property type="entry name" value="Tctex-1-like_sf"/>
</dbReference>
<dbReference type="AGR" id="Xenbase:XB-GENE-29084075"/>
<gene>
    <name evidence="3 5 6" type="primary">LOC100498184</name>
</gene>
<dbReference type="AlphaFoldDB" id="A0A803JZC4"/>
<evidence type="ECO:0000256" key="1">
    <source>
        <dbReference type="ARBA" id="ARBA00005361"/>
    </source>
</evidence>
<sequence>MFRQRNHFRTILVTGLEAHTERETMNVHKKLGEIKLSRVTFRASSRPQKDNVTQKESTGPLAPRAVATLKPQQGEGAQKAADTRESASPISLKGLLAAQRITRELKNRAALRRKTRVRTQNCSPITIINEQTPANSANPAHRFPNAHVKELIEEFLATKLKNESYDPSTCAALTKDLCEDIKKIVRRVTPPRYKLICSMAIGSKDREDIMVTSQCLWDSYSDNVTSCSYQNRTLFCVVLVYAVYFE</sequence>
<comment type="similarity">
    <text evidence="1">Belongs to the dynein light chain Tctex-type family.</text>
</comment>
<dbReference type="KEGG" id="xtr:100498184"/>
<dbReference type="GeneTree" id="ENSGT00940000162474"/>
<evidence type="ECO:0000313" key="5">
    <source>
        <dbReference type="RefSeq" id="XP_002931476.2"/>
    </source>
</evidence>
<dbReference type="InterPro" id="IPR005334">
    <property type="entry name" value="Tctex-1-like"/>
</dbReference>
<dbReference type="Ensembl" id="ENSXETT00000105780">
    <property type="protein sequence ID" value="ENSXETP00000113389"/>
    <property type="gene ID" value="ENSXETG00000036499"/>
</dbReference>
<evidence type="ECO:0000313" key="4">
    <source>
        <dbReference type="Proteomes" id="UP000008143"/>
    </source>
</evidence>
<dbReference type="OMA" id="PKFCANM"/>
<dbReference type="Xenbase" id="XB-GENE-29084075">
    <property type="gene designation" value="LOC100498184"/>
</dbReference>
<feature type="region of interest" description="Disordered" evidence="2">
    <location>
        <begin position="41"/>
        <end position="62"/>
    </location>
</feature>
<dbReference type="RefSeq" id="XP_002931476.2">
    <property type="nucleotide sequence ID" value="XM_002931430.5"/>
</dbReference>